<evidence type="ECO:0000256" key="1">
    <source>
        <dbReference type="SAM" id="Phobius"/>
    </source>
</evidence>
<feature type="transmembrane region" description="Helical" evidence="1">
    <location>
        <begin position="12"/>
        <end position="29"/>
    </location>
</feature>
<keyword evidence="1" id="KW-1133">Transmembrane helix</keyword>
<gene>
    <name evidence="2" type="ORF">DV20_31245</name>
</gene>
<feature type="transmembrane region" description="Helical" evidence="1">
    <location>
        <begin position="115"/>
        <end position="144"/>
    </location>
</feature>
<protein>
    <recommendedName>
        <fullName evidence="4">Glycosyltransferase RgtA/B/C/D-like domain-containing protein</fullName>
    </recommendedName>
</protein>
<evidence type="ECO:0000313" key="3">
    <source>
        <dbReference type="Proteomes" id="UP000027345"/>
    </source>
</evidence>
<evidence type="ECO:0000313" key="2">
    <source>
        <dbReference type="EMBL" id="KDN18317.1"/>
    </source>
</evidence>
<dbReference type="STRING" id="287986.DV20_31245"/>
<organism evidence="2 3">
    <name type="scientific">Amycolatopsis rifamycinica</name>
    <dbReference type="NCBI Taxonomy" id="287986"/>
    <lineage>
        <taxon>Bacteria</taxon>
        <taxon>Bacillati</taxon>
        <taxon>Actinomycetota</taxon>
        <taxon>Actinomycetes</taxon>
        <taxon>Pseudonocardiales</taxon>
        <taxon>Pseudonocardiaceae</taxon>
        <taxon>Amycolatopsis</taxon>
    </lineage>
</organism>
<feature type="transmembrane region" description="Helical" evidence="1">
    <location>
        <begin position="269"/>
        <end position="286"/>
    </location>
</feature>
<sequence>MEQVRSTDNLRLRLPAATACVSAVVFLLARPHLVDDTFITLSYARNLAFHGHWGLLADATSNSATSPANVLALAALTFIVRDAVFAAGVLYVLSQVALVLALRRLGTALPRWFPALAFAALTANPLLLSSIGLEVALGAAGLGWLTVFAVERRPLAFGLTAGVVALVRLDLLIFAVVLGFTVRSGRAVLGAAAVALPWFAFSWIVLGAAVPDTFVIKTLQGAQRAWGGWNFGNGPLFYAHTAWWTTVLSFLPLAVVPFAIRRSPSLRPFALLALGGALYHGTYVLLTVPPYHWYYGPGITAATVFACAWAASHRGSALLVLAVVCASVVTYGVPPREFAPLTSNYASTAKYTEIGRDLRVLAGSRVVGSAGEIGVLAYTCECAIVDVFADRGLLPAAIEARGAGNRWLRAALRVDYAFFDFDIRPRRPDLVLRRLPSPPPDALAHWTLDAPTLGKQELYLVPS</sequence>
<evidence type="ECO:0008006" key="4">
    <source>
        <dbReference type="Google" id="ProtNLM"/>
    </source>
</evidence>
<feature type="transmembrane region" description="Helical" evidence="1">
    <location>
        <begin position="83"/>
        <end position="103"/>
    </location>
</feature>
<accession>A0A066TXL5</accession>
<feature type="transmembrane region" description="Helical" evidence="1">
    <location>
        <begin position="187"/>
        <end position="210"/>
    </location>
</feature>
<name>A0A066TXL5_9PSEU</name>
<dbReference type="RefSeq" id="WP_043786433.1">
    <property type="nucleotide sequence ID" value="NZ_JMQI01000064.1"/>
</dbReference>
<dbReference type="AlphaFoldDB" id="A0A066TXL5"/>
<feature type="transmembrane region" description="Helical" evidence="1">
    <location>
        <begin position="156"/>
        <end position="180"/>
    </location>
</feature>
<dbReference type="eggNOG" id="COG4346">
    <property type="taxonomic scope" value="Bacteria"/>
</dbReference>
<keyword evidence="3" id="KW-1185">Reference proteome</keyword>
<keyword evidence="1" id="KW-0812">Transmembrane</keyword>
<feature type="transmembrane region" description="Helical" evidence="1">
    <location>
        <begin position="241"/>
        <end position="260"/>
    </location>
</feature>
<comment type="caution">
    <text evidence="2">The sequence shown here is derived from an EMBL/GenBank/DDBJ whole genome shotgun (WGS) entry which is preliminary data.</text>
</comment>
<feature type="transmembrane region" description="Helical" evidence="1">
    <location>
        <begin position="317"/>
        <end position="334"/>
    </location>
</feature>
<feature type="transmembrane region" description="Helical" evidence="1">
    <location>
        <begin position="292"/>
        <end position="310"/>
    </location>
</feature>
<keyword evidence="1" id="KW-0472">Membrane</keyword>
<dbReference type="Proteomes" id="UP000027345">
    <property type="component" value="Unassembled WGS sequence"/>
</dbReference>
<reference evidence="2 3" key="1">
    <citation type="submission" date="2014-05" db="EMBL/GenBank/DDBJ databases">
        <title>Draft genome sequence of Amycolatopsis rifamycinica DSM 46095.</title>
        <authorList>
            <person name="Lal R."/>
            <person name="Saxena A."/>
            <person name="Kumari R."/>
            <person name="Mukherjee U."/>
            <person name="Singh P."/>
            <person name="Sangwan N."/>
            <person name="Mahato N.K."/>
        </authorList>
    </citation>
    <scope>NUCLEOTIDE SEQUENCE [LARGE SCALE GENOMIC DNA]</scope>
    <source>
        <strain evidence="2 3">DSM 46095</strain>
    </source>
</reference>
<proteinExistence type="predicted"/>
<dbReference type="EMBL" id="JMQI01000064">
    <property type="protein sequence ID" value="KDN18317.1"/>
    <property type="molecule type" value="Genomic_DNA"/>
</dbReference>